<organism evidence="2 3">
    <name type="scientific">Cymbomonas tetramitiformis</name>
    <dbReference type="NCBI Taxonomy" id="36881"/>
    <lineage>
        <taxon>Eukaryota</taxon>
        <taxon>Viridiplantae</taxon>
        <taxon>Chlorophyta</taxon>
        <taxon>Pyramimonadophyceae</taxon>
        <taxon>Pyramimonadales</taxon>
        <taxon>Pyramimonadaceae</taxon>
        <taxon>Cymbomonas</taxon>
    </lineage>
</organism>
<accession>A0AAE0L0H6</accession>
<name>A0AAE0L0H6_9CHLO</name>
<sequence>MGRFKAPKKMVKQGNRWASSAVRAAASSATEPRASEEKQQEIEQLKKRVAGLKRTVAQLRKTCDAQAVDLERSEFERRRQQKKIARQVREIAPDVPKTKKKNFKAEAPTTQKAELQRLKRKGEHFERILKGFESAATVSESINSYSTQDTESQGQLPLHAEMLLGYLRYQEFGEQVATELLTCSTKQKLLDYIRSQPDLVTELFEEVLLKVDNTWSVERCHALKVLLGLSDDKYDRLRKLLSSTYDEDTGKWRPTVMHEIGDATFNMPRLKPLAAVKATREEIATSIDLSENGDGTVAEVDLLSLLREVVSKARSSKTGFLHEHREKATDDLEVFLSGDAHGKARGKKVTGVTLRVKAANGQYNNSPFHCYTFCYYEGSDNYANLAQYTKASQQYLSQLLADGITVDNTHYKVTIKCGGDLPYICSCLAHYGCSGNYPCPFCIVHYDDLMEADLDWDDLARTFRKMQVWTHTAKPPFYCEVCEKTFSARDIAQEKAPATKYASEKWVRSHYGMQYKQPIVFAPSADLDKMVEDHFVACVLHWLLRQVDSGFKVSIHAHADTDEKALALTAQLKELGISMSKTLKKWEAHKMSKDGAGKATFIGDHSVIVLAEYDVFLDMHTPEDRAELYEELWTEMVNTYEAIHDRLEDTEENRKLKAKSIKEAATKLARAWENVVPDVKLPYMHIALVHLPRAVLRHGTNLDQFSGQGIEHLGKLRQIYHQCASNRKGRVMRDKKTNGTKVQRRGEQGQVMLHEHERAAVMHTYPSLSRAQKNIKRKAESMAR</sequence>
<evidence type="ECO:0000313" key="2">
    <source>
        <dbReference type="EMBL" id="KAK3267407.1"/>
    </source>
</evidence>
<dbReference type="PANTHER" id="PTHR31424">
    <property type="entry name" value="PROTEIN CBG23806"/>
    <property type="match status" value="1"/>
</dbReference>
<feature type="compositionally biased region" description="Basic and acidic residues" evidence="1">
    <location>
        <begin position="33"/>
        <end position="42"/>
    </location>
</feature>
<evidence type="ECO:0000313" key="3">
    <source>
        <dbReference type="Proteomes" id="UP001190700"/>
    </source>
</evidence>
<dbReference type="PANTHER" id="PTHR31424:SF3">
    <property type="entry name" value="RING-TYPE DOMAIN-CONTAINING PROTEIN"/>
    <property type="match status" value="1"/>
</dbReference>
<reference evidence="2 3" key="1">
    <citation type="journal article" date="2015" name="Genome Biol. Evol.">
        <title>Comparative Genomics of a Bacterivorous Green Alga Reveals Evolutionary Causalities and Consequences of Phago-Mixotrophic Mode of Nutrition.</title>
        <authorList>
            <person name="Burns J.A."/>
            <person name="Paasch A."/>
            <person name="Narechania A."/>
            <person name="Kim E."/>
        </authorList>
    </citation>
    <scope>NUCLEOTIDE SEQUENCE [LARGE SCALE GENOMIC DNA]</scope>
    <source>
        <strain evidence="2 3">PLY_AMNH</strain>
    </source>
</reference>
<comment type="caution">
    <text evidence="2">The sequence shown here is derived from an EMBL/GenBank/DDBJ whole genome shotgun (WGS) entry which is preliminary data.</text>
</comment>
<feature type="region of interest" description="Disordered" evidence="1">
    <location>
        <begin position="1"/>
        <end position="42"/>
    </location>
</feature>
<feature type="compositionally biased region" description="Low complexity" evidence="1">
    <location>
        <begin position="18"/>
        <end position="29"/>
    </location>
</feature>
<keyword evidence="3" id="KW-1185">Reference proteome</keyword>
<protein>
    <submittedName>
        <fullName evidence="2">Uncharacterized protein</fullName>
    </submittedName>
</protein>
<dbReference type="Proteomes" id="UP001190700">
    <property type="component" value="Unassembled WGS sequence"/>
</dbReference>
<proteinExistence type="predicted"/>
<dbReference type="EMBL" id="LGRX02012423">
    <property type="protein sequence ID" value="KAK3267407.1"/>
    <property type="molecule type" value="Genomic_DNA"/>
</dbReference>
<evidence type="ECO:0000256" key="1">
    <source>
        <dbReference type="SAM" id="MobiDB-lite"/>
    </source>
</evidence>
<gene>
    <name evidence="2" type="ORF">CYMTET_24034</name>
</gene>
<feature type="compositionally biased region" description="Basic residues" evidence="1">
    <location>
        <begin position="1"/>
        <end position="11"/>
    </location>
</feature>
<dbReference type="AlphaFoldDB" id="A0AAE0L0H6"/>